<evidence type="ECO:0000313" key="2">
    <source>
        <dbReference type="Proteomes" id="UP000327439"/>
    </source>
</evidence>
<protein>
    <submittedName>
        <fullName evidence="1">Uncharacterized protein</fullName>
    </submittedName>
</protein>
<keyword evidence="2" id="KW-1185">Reference proteome</keyword>
<evidence type="ECO:0000313" key="1">
    <source>
        <dbReference type="EMBL" id="KAB1995842.1"/>
    </source>
</evidence>
<dbReference type="EMBL" id="CM018227">
    <property type="protein sequence ID" value="KAB1995842.1"/>
    <property type="molecule type" value="Genomic_DNA"/>
</dbReference>
<sequence length="62" mass="6614">MPLLVLLPSPPPVARQWCRRWECYGGWYGGAGATAGGGLGRAGRPPPLQVQLALVAARRTKM</sequence>
<reference evidence="2" key="1">
    <citation type="journal article" date="2020" name="Nat. Genet.">
        <title>Genomic diversifications of five Gossypium allopolyploid species and their impact on cotton improvement.</title>
        <authorList>
            <person name="Chen Z.J."/>
            <person name="Sreedasyam A."/>
            <person name="Ando A."/>
            <person name="Song Q."/>
            <person name="De Santiago L.M."/>
            <person name="Hulse-Kemp A.M."/>
            <person name="Ding M."/>
            <person name="Ye W."/>
            <person name="Kirkbride R.C."/>
            <person name="Jenkins J."/>
            <person name="Plott C."/>
            <person name="Lovell J."/>
            <person name="Lin Y.M."/>
            <person name="Vaughn R."/>
            <person name="Liu B."/>
            <person name="Simpson S."/>
            <person name="Scheffler B.E."/>
            <person name="Wen L."/>
            <person name="Saski C.A."/>
            <person name="Grover C.E."/>
            <person name="Hu G."/>
            <person name="Conover J.L."/>
            <person name="Carlson J.W."/>
            <person name="Shu S."/>
            <person name="Boston L.B."/>
            <person name="Williams M."/>
            <person name="Peterson D.G."/>
            <person name="McGee K."/>
            <person name="Jones D.C."/>
            <person name="Wendel J.F."/>
            <person name="Stelly D.M."/>
            <person name="Grimwood J."/>
            <person name="Schmutz J."/>
        </authorList>
    </citation>
    <scope>NUCLEOTIDE SEQUENCE [LARGE SCALE GENOMIC DNA]</scope>
    <source>
        <strain evidence="2">cv. 3-79</strain>
    </source>
</reference>
<name>A0A5J5NNX0_GOSBA</name>
<dbReference type="AlphaFoldDB" id="A0A5J5NNX0"/>
<gene>
    <name evidence="1" type="ORF">ES319_D13G188800v1</name>
</gene>
<proteinExistence type="predicted"/>
<dbReference type="Proteomes" id="UP000327439">
    <property type="component" value="Chromosome D13"/>
</dbReference>
<organism evidence="1 2">
    <name type="scientific">Gossypium barbadense</name>
    <name type="common">Sea Island cotton</name>
    <name type="synonym">Hibiscus barbadensis</name>
    <dbReference type="NCBI Taxonomy" id="3634"/>
    <lineage>
        <taxon>Eukaryota</taxon>
        <taxon>Viridiplantae</taxon>
        <taxon>Streptophyta</taxon>
        <taxon>Embryophyta</taxon>
        <taxon>Tracheophyta</taxon>
        <taxon>Spermatophyta</taxon>
        <taxon>Magnoliopsida</taxon>
        <taxon>eudicotyledons</taxon>
        <taxon>Gunneridae</taxon>
        <taxon>Pentapetalae</taxon>
        <taxon>rosids</taxon>
        <taxon>malvids</taxon>
        <taxon>Malvales</taxon>
        <taxon>Malvaceae</taxon>
        <taxon>Malvoideae</taxon>
        <taxon>Gossypium</taxon>
    </lineage>
</organism>
<accession>A0A5J5NNX0</accession>